<dbReference type="Proteomes" id="UP000602198">
    <property type="component" value="Unassembled WGS sequence"/>
</dbReference>
<keyword evidence="3" id="KW-1185">Reference proteome</keyword>
<name>A0ABS1LYA5_9NOCA</name>
<proteinExistence type="predicted"/>
<comment type="caution">
    <text evidence="2">The sequence shown here is derived from an EMBL/GenBank/DDBJ whole genome shotgun (WGS) entry which is preliminary data.</text>
</comment>
<accession>A0ABS1LYA5</accession>
<evidence type="ECO:0000313" key="2">
    <source>
        <dbReference type="EMBL" id="MBL1072889.1"/>
    </source>
</evidence>
<organism evidence="2 3">
    <name type="scientific">Nocardia acididurans</name>
    <dbReference type="NCBI Taxonomy" id="2802282"/>
    <lineage>
        <taxon>Bacteria</taxon>
        <taxon>Bacillati</taxon>
        <taxon>Actinomycetota</taxon>
        <taxon>Actinomycetes</taxon>
        <taxon>Mycobacteriales</taxon>
        <taxon>Nocardiaceae</taxon>
        <taxon>Nocardia</taxon>
    </lineage>
</organism>
<evidence type="ECO:0000256" key="1">
    <source>
        <dbReference type="SAM" id="MobiDB-lite"/>
    </source>
</evidence>
<dbReference type="RefSeq" id="WP_201942070.1">
    <property type="nucleotide sequence ID" value="NZ_JAERRJ010000001.1"/>
</dbReference>
<protein>
    <submittedName>
        <fullName evidence="2">Uncharacterized protein</fullName>
    </submittedName>
</protein>
<gene>
    <name evidence="2" type="ORF">JK358_00605</name>
</gene>
<reference evidence="2 3" key="1">
    <citation type="submission" date="2021-01" db="EMBL/GenBank/DDBJ databases">
        <title>WGS of actinomycetes isolated from Thailand.</title>
        <authorList>
            <person name="Thawai C."/>
        </authorList>
    </citation>
    <scope>NUCLEOTIDE SEQUENCE [LARGE SCALE GENOMIC DNA]</scope>
    <source>
        <strain evidence="2 3">LPG 2</strain>
    </source>
</reference>
<sequence length="161" mass="15041">MTRGVTGGLLIGRAPCCGEVRSFSVAVSGETTGITVVASPAPGTCCMATVFVSSAALSGEVSSGCPPLEFAAASLCAEPLPEPAPVVGEAGFPADPEGAESFSGAAAPPGEGAKAPAASRLAASGAVISVGEAPDPLGAAAFPAAGPLPTGAVASGAGFAD</sequence>
<dbReference type="EMBL" id="JAERRJ010000001">
    <property type="protein sequence ID" value="MBL1072889.1"/>
    <property type="molecule type" value="Genomic_DNA"/>
</dbReference>
<evidence type="ECO:0000313" key="3">
    <source>
        <dbReference type="Proteomes" id="UP000602198"/>
    </source>
</evidence>
<feature type="region of interest" description="Disordered" evidence="1">
    <location>
        <begin position="86"/>
        <end position="115"/>
    </location>
</feature>
<feature type="compositionally biased region" description="Low complexity" evidence="1">
    <location>
        <begin position="104"/>
        <end position="115"/>
    </location>
</feature>